<name>A0ABC9GNE1_9POAL</name>
<keyword evidence="8" id="KW-1185">Reference proteome</keyword>
<reference evidence="7 8" key="2">
    <citation type="submission" date="2024-10" db="EMBL/GenBank/DDBJ databases">
        <authorList>
            <person name="Ryan C."/>
        </authorList>
    </citation>
    <scope>NUCLEOTIDE SEQUENCE [LARGE SCALE GENOMIC DNA]</scope>
</reference>
<organism evidence="7 8">
    <name type="scientific">Urochloa decumbens</name>
    <dbReference type="NCBI Taxonomy" id="240449"/>
    <lineage>
        <taxon>Eukaryota</taxon>
        <taxon>Viridiplantae</taxon>
        <taxon>Streptophyta</taxon>
        <taxon>Embryophyta</taxon>
        <taxon>Tracheophyta</taxon>
        <taxon>Spermatophyta</taxon>
        <taxon>Magnoliopsida</taxon>
        <taxon>Liliopsida</taxon>
        <taxon>Poales</taxon>
        <taxon>Poaceae</taxon>
        <taxon>PACMAD clade</taxon>
        <taxon>Panicoideae</taxon>
        <taxon>Panicodae</taxon>
        <taxon>Paniceae</taxon>
        <taxon>Melinidinae</taxon>
        <taxon>Urochloa</taxon>
    </lineage>
</organism>
<gene>
    <name evidence="7" type="ORF">URODEC1_LOCUS117079</name>
</gene>
<dbReference type="NCBIfam" id="TIGR02251">
    <property type="entry name" value="HIF-SF_euk"/>
    <property type="match status" value="1"/>
</dbReference>
<feature type="domain" description="FCP1 homology" evidence="6">
    <location>
        <begin position="267"/>
        <end position="426"/>
    </location>
</feature>
<comment type="function">
    <text evidence="3">Probable phosphatase.</text>
</comment>
<evidence type="ECO:0000256" key="3">
    <source>
        <dbReference type="ARBA" id="ARBA00037324"/>
    </source>
</evidence>
<dbReference type="SUPFAM" id="SSF56784">
    <property type="entry name" value="HAD-like"/>
    <property type="match status" value="1"/>
</dbReference>
<dbReference type="AlphaFoldDB" id="A0ABC9GNE1"/>
<dbReference type="CDD" id="cd07521">
    <property type="entry name" value="HAD_FCP1-like"/>
    <property type="match status" value="1"/>
</dbReference>
<feature type="region of interest" description="Disordered" evidence="5">
    <location>
        <begin position="1"/>
        <end position="48"/>
    </location>
</feature>
<protein>
    <recommendedName>
        <fullName evidence="6">FCP1 homology domain-containing protein</fullName>
    </recommendedName>
</protein>
<dbReference type="InterPro" id="IPR023214">
    <property type="entry name" value="HAD_sf"/>
</dbReference>
<feature type="compositionally biased region" description="Polar residues" evidence="5">
    <location>
        <begin position="34"/>
        <end position="48"/>
    </location>
</feature>
<dbReference type="FunFam" id="3.40.50.1000:FF:000015">
    <property type="entry name" value="CTD small phosphatase-like protein 2"/>
    <property type="match status" value="1"/>
</dbReference>
<evidence type="ECO:0000259" key="6">
    <source>
        <dbReference type="PROSITE" id="PS50969"/>
    </source>
</evidence>
<proteinExistence type="inferred from homology"/>
<reference evidence="8" key="1">
    <citation type="submission" date="2024-06" db="EMBL/GenBank/DDBJ databases">
        <authorList>
            <person name="Ryan C."/>
        </authorList>
    </citation>
    <scope>NUCLEOTIDE SEQUENCE [LARGE SCALE GENOMIC DNA]</scope>
</reference>
<keyword evidence="1" id="KW-0378">Hydrolase</keyword>
<accession>A0ABC9GNE1</accession>
<evidence type="ECO:0000313" key="8">
    <source>
        <dbReference type="Proteomes" id="UP001497457"/>
    </source>
</evidence>
<dbReference type="PANTHER" id="PTHR12210">
    <property type="entry name" value="DULLARD PROTEIN PHOSPHATASE"/>
    <property type="match status" value="1"/>
</dbReference>
<evidence type="ECO:0000313" key="7">
    <source>
        <dbReference type="EMBL" id="CAL5096454.1"/>
    </source>
</evidence>
<dbReference type="Pfam" id="PF03031">
    <property type="entry name" value="NIF"/>
    <property type="match status" value="1"/>
</dbReference>
<evidence type="ECO:0000256" key="4">
    <source>
        <dbReference type="ARBA" id="ARBA00038355"/>
    </source>
</evidence>
<evidence type="ECO:0000256" key="5">
    <source>
        <dbReference type="SAM" id="MobiDB-lite"/>
    </source>
</evidence>
<keyword evidence="2" id="KW-0904">Protein phosphatase</keyword>
<dbReference type="GO" id="GO:0004721">
    <property type="term" value="F:phosphoprotein phosphatase activity"/>
    <property type="evidence" value="ECO:0007669"/>
    <property type="project" value="UniProtKB-KW"/>
</dbReference>
<dbReference type="InterPro" id="IPR004274">
    <property type="entry name" value="FCP1_dom"/>
</dbReference>
<dbReference type="InterPro" id="IPR036412">
    <property type="entry name" value="HAD-like_sf"/>
</dbReference>
<dbReference type="Proteomes" id="UP001497457">
    <property type="component" value="Chromosome 9rd"/>
</dbReference>
<comment type="similarity">
    <text evidence="4">Belongs to the CTDSPL2 family.</text>
</comment>
<dbReference type="GO" id="GO:0005634">
    <property type="term" value="C:nucleus"/>
    <property type="evidence" value="ECO:0007669"/>
    <property type="project" value="UniProtKB-ARBA"/>
</dbReference>
<evidence type="ECO:0000256" key="1">
    <source>
        <dbReference type="ARBA" id="ARBA00022801"/>
    </source>
</evidence>
<dbReference type="SMART" id="SM00577">
    <property type="entry name" value="CPDc"/>
    <property type="match status" value="1"/>
</dbReference>
<dbReference type="EMBL" id="OZ075119">
    <property type="protein sequence ID" value="CAL5096454.1"/>
    <property type="molecule type" value="Genomic_DNA"/>
</dbReference>
<sequence>MDCLGTQEPHSIGISTGLQKDSHCQKSEFDQTSRADQQNGCSSNEASKHSTGITEVHFAQDDSSAAMANLHPTLPCDYRSLAPALAPCGSDTETVFSLNWKQNDPQSHAMYHNGTATDDNAEFLQLIFSDTYEGNNSSELQIWDILDLYFPESFATVQFNTLMGFRNDDCTPHNECVDTGDMVDMSICLPSPDKTKDADDPSCRVPVDYSNFYLQNEPSDSDNECSSASCIVTEYECTDNQELCVGLSNLLDICSPCDSDDLSKPSLNTKNIVLVLDLDETLIHSKLQPCDDFDFTLQVFFNMEDHTVYVRQRPHLEMFLHRVAQMFEVVVFTASESVYAEPLLDKLDPDRKLISHRFYRESCTFSNGSYTKDLTIFGVDLAKIVIVDNTPQVFQLQVDNGIPIKSWFDDPSDVELMELLPFLATLVDAKDVRPIVSKNFNKKPQLVGSDQIK</sequence>
<dbReference type="InterPro" id="IPR011948">
    <property type="entry name" value="Dullard_phosphatase"/>
</dbReference>
<feature type="compositionally biased region" description="Basic and acidic residues" evidence="5">
    <location>
        <begin position="20"/>
        <end position="33"/>
    </location>
</feature>
<dbReference type="Gene3D" id="3.40.50.1000">
    <property type="entry name" value="HAD superfamily/HAD-like"/>
    <property type="match status" value="1"/>
</dbReference>
<evidence type="ECO:0000256" key="2">
    <source>
        <dbReference type="ARBA" id="ARBA00022912"/>
    </source>
</evidence>
<dbReference type="InterPro" id="IPR050365">
    <property type="entry name" value="TIM50"/>
</dbReference>
<dbReference type="PROSITE" id="PS50969">
    <property type="entry name" value="FCP1"/>
    <property type="match status" value="1"/>
</dbReference>